<dbReference type="InterPro" id="IPR007359">
    <property type="entry name" value="SigmaE_reg_RseC_MucC"/>
</dbReference>
<organism evidence="2">
    <name type="scientific">Aerophobetes bacterium</name>
    <dbReference type="NCBI Taxonomy" id="2030807"/>
    <lineage>
        <taxon>Bacteria</taxon>
        <taxon>Candidatus Aerophobota</taxon>
    </lineage>
</organism>
<dbReference type="EMBL" id="DRTT01000005">
    <property type="protein sequence ID" value="HHF97893.1"/>
    <property type="molecule type" value="Genomic_DNA"/>
</dbReference>
<sequence length="137" mass="15427">MIEEGKVVEIKENRIKVRLERKGECKECSLTDFCELAGEVEKYIEVERGSSSIKVGDKVKLEIENIPVLKGTIFLFLIPTFSFLVGVLIGQKLFKNIAFSLGVGVLLLFATFFLVHLFDKKLAPEKIRAKIIEKIPG</sequence>
<gene>
    <name evidence="2" type="ORF">ENL39_00175</name>
</gene>
<feature type="transmembrane region" description="Helical" evidence="1">
    <location>
        <begin position="68"/>
        <end position="91"/>
    </location>
</feature>
<evidence type="ECO:0000313" key="2">
    <source>
        <dbReference type="EMBL" id="HHF97893.1"/>
    </source>
</evidence>
<dbReference type="Proteomes" id="UP000886070">
    <property type="component" value="Unassembled WGS sequence"/>
</dbReference>
<feature type="transmembrane region" description="Helical" evidence="1">
    <location>
        <begin position="97"/>
        <end position="118"/>
    </location>
</feature>
<keyword evidence="1" id="KW-1133">Transmembrane helix</keyword>
<proteinExistence type="predicted"/>
<dbReference type="Pfam" id="PF04246">
    <property type="entry name" value="RseC_MucC"/>
    <property type="match status" value="1"/>
</dbReference>
<protein>
    <recommendedName>
        <fullName evidence="3">Fis family transcriptional regulator</fullName>
    </recommendedName>
</protein>
<dbReference type="PANTHER" id="PTHR35867:SF1">
    <property type="entry name" value="PROTEIN RSEC"/>
    <property type="match status" value="1"/>
</dbReference>
<evidence type="ECO:0008006" key="3">
    <source>
        <dbReference type="Google" id="ProtNLM"/>
    </source>
</evidence>
<dbReference type="InterPro" id="IPR026268">
    <property type="entry name" value="RseC"/>
</dbReference>
<dbReference type="PANTHER" id="PTHR35867">
    <property type="entry name" value="PROTEIN RSEC"/>
    <property type="match status" value="1"/>
</dbReference>
<comment type="caution">
    <text evidence="2">The sequence shown here is derived from an EMBL/GenBank/DDBJ whole genome shotgun (WGS) entry which is preliminary data.</text>
</comment>
<name>A0A7V5HXS4_UNCAE</name>
<reference evidence="2" key="1">
    <citation type="journal article" date="2020" name="mSystems">
        <title>Genome- and Community-Level Interaction Insights into Carbon Utilization and Element Cycling Functions of Hydrothermarchaeota in Hydrothermal Sediment.</title>
        <authorList>
            <person name="Zhou Z."/>
            <person name="Liu Y."/>
            <person name="Xu W."/>
            <person name="Pan J."/>
            <person name="Luo Z.H."/>
            <person name="Li M."/>
        </authorList>
    </citation>
    <scope>NUCLEOTIDE SEQUENCE [LARGE SCALE GENOMIC DNA]</scope>
    <source>
        <strain evidence="2">HyVt-92</strain>
    </source>
</reference>
<accession>A0A7V5HXS4</accession>
<keyword evidence="1" id="KW-0812">Transmembrane</keyword>
<dbReference type="PIRSF" id="PIRSF004923">
    <property type="entry name" value="RseC"/>
    <property type="match status" value="1"/>
</dbReference>
<evidence type="ECO:0000256" key="1">
    <source>
        <dbReference type="SAM" id="Phobius"/>
    </source>
</evidence>
<keyword evidence="1" id="KW-0472">Membrane</keyword>
<dbReference type="AlphaFoldDB" id="A0A7V5HXS4"/>